<dbReference type="RefSeq" id="XP_002786667.1">
    <property type="nucleotide sequence ID" value="XM_002786621.1"/>
</dbReference>
<accession>C5KBD7</accession>
<reference evidence="2 3" key="1">
    <citation type="submission" date="2008-07" db="EMBL/GenBank/DDBJ databases">
        <authorList>
            <person name="El-Sayed N."/>
            <person name="Caler E."/>
            <person name="Inman J."/>
            <person name="Amedeo P."/>
            <person name="Hass B."/>
            <person name="Wortman J."/>
        </authorList>
    </citation>
    <scope>NUCLEOTIDE SEQUENCE [LARGE SCALE GENOMIC DNA]</scope>
    <source>
        <strain evidence="3">ATCC 50983 / TXsc</strain>
    </source>
</reference>
<organism evidence="3">
    <name type="scientific">Perkinsus marinus (strain ATCC 50983 / TXsc)</name>
    <dbReference type="NCBI Taxonomy" id="423536"/>
    <lineage>
        <taxon>Eukaryota</taxon>
        <taxon>Sar</taxon>
        <taxon>Alveolata</taxon>
        <taxon>Perkinsozoa</taxon>
        <taxon>Perkinsea</taxon>
        <taxon>Perkinsida</taxon>
        <taxon>Perkinsidae</taxon>
        <taxon>Perkinsus</taxon>
    </lineage>
</organism>
<dbReference type="GeneID" id="9049345"/>
<feature type="compositionally biased region" description="Basic and acidic residues" evidence="1">
    <location>
        <begin position="58"/>
        <end position="75"/>
    </location>
</feature>
<protein>
    <submittedName>
        <fullName evidence="2">Uncharacterized protein</fullName>
    </submittedName>
</protein>
<keyword evidence="3" id="KW-1185">Reference proteome</keyword>
<feature type="region of interest" description="Disordered" evidence="1">
    <location>
        <begin position="58"/>
        <end position="83"/>
    </location>
</feature>
<dbReference type="EMBL" id="GG671811">
    <property type="protein sequence ID" value="EER18463.1"/>
    <property type="molecule type" value="Genomic_DNA"/>
</dbReference>
<evidence type="ECO:0000313" key="2">
    <source>
        <dbReference type="EMBL" id="EER18463.1"/>
    </source>
</evidence>
<evidence type="ECO:0000313" key="3">
    <source>
        <dbReference type="Proteomes" id="UP000007800"/>
    </source>
</evidence>
<evidence type="ECO:0000256" key="1">
    <source>
        <dbReference type="SAM" id="MobiDB-lite"/>
    </source>
</evidence>
<dbReference type="OrthoDB" id="185659at2759"/>
<dbReference type="AlphaFoldDB" id="C5KBD7"/>
<proteinExistence type="predicted"/>
<name>C5KBD7_PERM5</name>
<sequence>MGGVTPSIRGLDAQWTSHMQGGVGITLSEWLSTWINDPMISDSKHEISEAYQLVTDKEGEVRSELNGDLPRGRSADEDEALGTRCRDGARRAFSRV</sequence>
<dbReference type="InParanoid" id="C5KBD7"/>
<gene>
    <name evidence="2" type="ORF">Pmar_PMAR005407</name>
</gene>
<dbReference type="Proteomes" id="UP000007800">
    <property type="component" value="Unassembled WGS sequence"/>
</dbReference>